<feature type="compositionally biased region" description="Basic and acidic residues" evidence="6">
    <location>
        <begin position="149"/>
        <end position="175"/>
    </location>
</feature>
<evidence type="ECO:0000256" key="6">
    <source>
        <dbReference type="SAM" id="MobiDB-lite"/>
    </source>
</evidence>
<dbReference type="EMBL" id="NAJQ01001739">
    <property type="protein sequence ID" value="TKA53766.1"/>
    <property type="molecule type" value="Genomic_DNA"/>
</dbReference>
<organism evidence="9 10">
    <name type="scientific">Friedmanniomyces simplex</name>
    <dbReference type="NCBI Taxonomy" id="329884"/>
    <lineage>
        <taxon>Eukaryota</taxon>
        <taxon>Fungi</taxon>
        <taxon>Dikarya</taxon>
        <taxon>Ascomycota</taxon>
        <taxon>Pezizomycotina</taxon>
        <taxon>Dothideomycetes</taxon>
        <taxon>Dothideomycetidae</taxon>
        <taxon>Mycosphaerellales</taxon>
        <taxon>Teratosphaeriaceae</taxon>
        <taxon>Friedmanniomyces</taxon>
    </lineage>
</organism>
<dbReference type="GO" id="GO:0004694">
    <property type="term" value="F:eukaryotic translation initiation factor 2alpha kinase activity"/>
    <property type="evidence" value="ECO:0007669"/>
    <property type="project" value="TreeGrafter"/>
</dbReference>
<gene>
    <name evidence="9" type="ORF">B0A55_12119</name>
</gene>
<dbReference type="InterPro" id="IPR050339">
    <property type="entry name" value="CC_SR_Kinase"/>
</dbReference>
<accession>A0A4U0VY03</accession>
<evidence type="ECO:0000256" key="4">
    <source>
        <dbReference type="ARBA" id="ARBA00022840"/>
    </source>
</evidence>
<dbReference type="InterPro" id="IPR006575">
    <property type="entry name" value="RWD_dom"/>
</dbReference>
<evidence type="ECO:0000259" key="8">
    <source>
        <dbReference type="PROSITE" id="PS50908"/>
    </source>
</evidence>
<evidence type="ECO:0000313" key="10">
    <source>
        <dbReference type="Proteomes" id="UP000309340"/>
    </source>
</evidence>
<evidence type="ECO:0000256" key="2">
    <source>
        <dbReference type="ARBA" id="ARBA00022741"/>
    </source>
</evidence>
<feature type="domain" description="RWD" evidence="8">
    <location>
        <begin position="8"/>
        <end position="116"/>
    </location>
</feature>
<feature type="compositionally biased region" description="Acidic residues" evidence="6">
    <location>
        <begin position="592"/>
        <end position="602"/>
    </location>
</feature>
<proteinExistence type="predicted"/>
<dbReference type="SUPFAM" id="SSF54495">
    <property type="entry name" value="UBC-like"/>
    <property type="match status" value="1"/>
</dbReference>
<dbReference type="AlphaFoldDB" id="A0A4U0VY03"/>
<feature type="region of interest" description="Disordered" evidence="6">
    <location>
        <begin position="149"/>
        <end position="190"/>
    </location>
</feature>
<feature type="non-terminal residue" evidence="9">
    <location>
        <position position="620"/>
    </location>
</feature>
<dbReference type="Proteomes" id="UP000309340">
    <property type="component" value="Unassembled WGS sequence"/>
</dbReference>
<dbReference type="GO" id="GO:0005829">
    <property type="term" value="C:cytosol"/>
    <property type="evidence" value="ECO:0007669"/>
    <property type="project" value="TreeGrafter"/>
</dbReference>
<dbReference type="GO" id="GO:1990625">
    <property type="term" value="P:negative regulation of cytoplasmic translational initiation in response to stress"/>
    <property type="evidence" value="ECO:0007669"/>
    <property type="project" value="TreeGrafter"/>
</dbReference>
<feature type="region of interest" description="Disordered" evidence="6">
    <location>
        <begin position="473"/>
        <end position="498"/>
    </location>
</feature>
<evidence type="ECO:0000259" key="7">
    <source>
        <dbReference type="PROSITE" id="PS50011"/>
    </source>
</evidence>
<keyword evidence="3" id="KW-0418">Kinase</keyword>
<reference evidence="9 10" key="1">
    <citation type="submission" date="2017-03" db="EMBL/GenBank/DDBJ databases">
        <title>Genomes of endolithic fungi from Antarctica.</title>
        <authorList>
            <person name="Coleine C."/>
            <person name="Masonjones S."/>
            <person name="Stajich J.E."/>
        </authorList>
    </citation>
    <scope>NUCLEOTIDE SEQUENCE [LARGE SCALE GENOMIC DNA]</scope>
    <source>
        <strain evidence="9 10">CCFEE 5184</strain>
    </source>
</reference>
<dbReference type="PANTHER" id="PTHR11042:SF136">
    <property type="entry name" value="EIF-2-ALPHA KINASE GCN2"/>
    <property type="match status" value="1"/>
</dbReference>
<dbReference type="GO" id="GO:0009893">
    <property type="term" value="P:positive regulation of metabolic process"/>
    <property type="evidence" value="ECO:0007669"/>
    <property type="project" value="UniProtKB-ARBA"/>
</dbReference>
<evidence type="ECO:0000256" key="1">
    <source>
        <dbReference type="ARBA" id="ARBA00022679"/>
    </source>
</evidence>
<dbReference type="PROSITE" id="PS00107">
    <property type="entry name" value="PROTEIN_KINASE_ATP"/>
    <property type="match status" value="1"/>
</dbReference>
<feature type="domain" description="Protein kinase" evidence="7">
    <location>
        <begin position="214"/>
        <end position="460"/>
    </location>
</feature>
<protein>
    <recommendedName>
        <fullName evidence="11">Protein kinase domain-containing protein</fullName>
    </recommendedName>
</protein>
<keyword evidence="2 5" id="KW-0547">Nucleotide-binding</keyword>
<dbReference type="PANTHER" id="PTHR11042">
    <property type="entry name" value="EUKARYOTIC TRANSLATION INITIATION FACTOR 2-ALPHA KINASE EIF2-ALPHA KINASE -RELATED"/>
    <property type="match status" value="1"/>
</dbReference>
<dbReference type="InterPro" id="IPR000719">
    <property type="entry name" value="Prot_kinase_dom"/>
</dbReference>
<dbReference type="OrthoDB" id="341578at2759"/>
<dbReference type="CDD" id="cd23823">
    <property type="entry name" value="RWD_GCN2"/>
    <property type="match status" value="1"/>
</dbReference>
<dbReference type="GO" id="GO:0005524">
    <property type="term" value="F:ATP binding"/>
    <property type="evidence" value="ECO:0007669"/>
    <property type="project" value="UniProtKB-UniRule"/>
</dbReference>
<dbReference type="Gene3D" id="3.30.200.20">
    <property type="entry name" value="Phosphorylase Kinase, domain 1"/>
    <property type="match status" value="1"/>
</dbReference>
<feature type="region of interest" description="Disordered" evidence="6">
    <location>
        <begin position="584"/>
        <end position="620"/>
    </location>
</feature>
<dbReference type="Gene3D" id="1.10.510.10">
    <property type="entry name" value="Transferase(Phosphotransferase) domain 1"/>
    <property type="match status" value="1"/>
</dbReference>
<dbReference type="InterPro" id="IPR011009">
    <property type="entry name" value="Kinase-like_dom_sf"/>
</dbReference>
<dbReference type="STRING" id="329884.A0A4U0VY03"/>
<sequence length="620" mass="69782">MARSKMRWEIEVLKAIYMDDYEEVEVKGAWSKTADRSFKLTLRAFSDQDSLALLSVRLTATYPKTSPLLDVSGVEIFHERTQKRIRNIVANRPKQLLGEVMIHAIASEIQEALEDAVSARQQGTLPSLEDERASAEEVAAALAQEAEEAEARRLREAQEEEDRVLKQMLDDEVSRREKRKPTKAPVVKTDDDTVSFDQPAVVTDGNDSVQFTSVTLTSPLKTGRDEQLYLGRPQTDRPLRSLVAVKRSVVQKGREDIMQIESFLEAVRKIRHVGVLGLLAYRVDRLDAEKSQVTLCSEYADRGTLHDLLDMSQIRPSNARRFTINLLEALDYLHNHGVVHGSLSCDAIFLESKPSMSARLGKLGQWKLHLEASVPSPKWRAPEGENDAITGRRKTDIWQLGIVIAQMFLGLHIIDDYQSPEVMLGRLDLLESFEDLLRKAFTLDPKRRASAFDLLPAEFLRTNAEVLDVVSMQPTHDRRRPSSSMISAKRRSRHNSSNVAEPISRYAMDFTEMGRLGKGGFGEVVKARNKLDGGIYAVKRVKQSPQLLDQVLSEVMLLNRLNHPYVVRYFSTWVEDDFSGGIVEDTTTTTDETTDDATEETTSDGPRMDFGFSSAGGLDF</sequence>
<dbReference type="PROSITE" id="PS50011">
    <property type="entry name" value="PROTEIN_KINASE_DOM"/>
    <property type="match status" value="2"/>
</dbReference>
<dbReference type="PROSITE" id="PS50908">
    <property type="entry name" value="RWD"/>
    <property type="match status" value="1"/>
</dbReference>
<dbReference type="SUPFAM" id="SSF56112">
    <property type="entry name" value="Protein kinase-like (PK-like)"/>
    <property type="match status" value="2"/>
</dbReference>
<evidence type="ECO:0000313" key="9">
    <source>
        <dbReference type="EMBL" id="TKA53766.1"/>
    </source>
</evidence>
<dbReference type="Gene3D" id="3.10.110.10">
    <property type="entry name" value="Ubiquitin Conjugating Enzyme"/>
    <property type="match status" value="1"/>
</dbReference>
<feature type="domain" description="Protein kinase" evidence="7">
    <location>
        <begin position="510"/>
        <end position="620"/>
    </location>
</feature>
<dbReference type="SMART" id="SM00591">
    <property type="entry name" value="RWD"/>
    <property type="match status" value="1"/>
</dbReference>
<keyword evidence="1" id="KW-0808">Transferase</keyword>
<evidence type="ECO:0000256" key="3">
    <source>
        <dbReference type="ARBA" id="ARBA00022777"/>
    </source>
</evidence>
<dbReference type="FunFam" id="3.10.110.10:FF:000050">
    <property type="entry name" value="eIF-2-alpha kinase GCN2"/>
    <property type="match status" value="1"/>
</dbReference>
<name>A0A4U0VY03_9PEZI</name>
<dbReference type="Pfam" id="PF05773">
    <property type="entry name" value="RWD"/>
    <property type="match status" value="1"/>
</dbReference>
<dbReference type="GO" id="GO:0005634">
    <property type="term" value="C:nucleus"/>
    <property type="evidence" value="ECO:0007669"/>
    <property type="project" value="TreeGrafter"/>
</dbReference>
<evidence type="ECO:0000256" key="5">
    <source>
        <dbReference type="PROSITE-ProRule" id="PRU10141"/>
    </source>
</evidence>
<dbReference type="InterPro" id="IPR016135">
    <property type="entry name" value="UBQ-conjugating_enzyme/RWD"/>
</dbReference>
<dbReference type="Pfam" id="PF00069">
    <property type="entry name" value="Pkinase"/>
    <property type="match status" value="2"/>
</dbReference>
<keyword evidence="10" id="KW-1185">Reference proteome</keyword>
<keyword evidence="4 5" id="KW-0067">ATP-binding</keyword>
<feature type="binding site" evidence="5">
    <location>
        <position position="539"/>
    </location>
    <ligand>
        <name>ATP</name>
        <dbReference type="ChEBI" id="CHEBI:30616"/>
    </ligand>
</feature>
<evidence type="ECO:0008006" key="11">
    <source>
        <dbReference type="Google" id="ProtNLM"/>
    </source>
</evidence>
<dbReference type="InterPro" id="IPR017441">
    <property type="entry name" value="Protein_kinase_ATP_BS"/>
</dbReference>
<comment type="caution">
    <text evidence="9">The sequence shown here is derived from an EMBL/GenBank/DDBJ whole genome shotgun (WGS) entry which is preliminary data.</text>
</comment>